<evidence type="ECO:0000256" key="4">
    <source>
        <dbReference type="ARBA" id="ARBA00022989"/>
    </source>
</evidence>
<name>A0A1I5ITL0_9ACTN</name>
<feature type="transmembrane region" description="Helical" evidence="7">
    <location>
        <begin position="812"/>
        <end position="831"/>
    </location>
</feature>
<sequence>MLRYTVRSVLAHKARLLLTAAAIVLGVAMVAGTFILLDTAEAGGRDLAQGRHRVDVTVRAVPSEEEVFSDETGEFVPGPPMPLSTVERAARIAGVASAVGVTVGDARLIARDGHVDGGRAPLGRSIDASFVPDLRAGRVPGRAGEIVVDRATADDEGIGVGDRVRILVSGGEPRDVAVVGVLDSPEFTDEVALVGFDPATARRLLGPSGTVGFIEVHAAPGIGERRLRDGVASALGGGHQAFTGAALASERTRPDDLIRQILLVASAVALFTGAFLIRNTFSITLAARTRELALLRCVGAGRGQLRRSILLEAAIVGAVAAALGLVAGVGVAWVLGGLLHAGGAIVTDVSGAAPRILPRTVATAMAVGVIAAAASAWGPARRATRVPPVAALRADVFTLDRRASRIRTAVGAVATAGGVAAVLAGVSSDPARSSFLQAGAIATALGVLILGPVLARTLSHVIGAPAGRARGIVGELARGNAARNPVRTAATLLPLTIGLALTGFLVTLAAGTEASSLDDFDRTIHADVHVAAAGLGPHRPRMSPAALDRLAAVPELDAVSPFRSTEATVAGREGTVTGADPALAGRMLAPKVTGTPLSDLGPGGMAVSREAADDRHLAVGSPVTVRTARGERAYTVRTIFDAPRGYFALPYGDYFLTSSDYANLTEDRGVTEIYATARDGVGQDAARAAAAQALAAHPGVEVTDRGEMRREVAAELDPALRVYYSLLGLVIVIALFGVANTLSLSILERVRELGLLRAVGMDRRQVRSLIRWEAIIIAGIAAVTGPVLGAFLGWATTVALGLPETAVPVANLALFTAVAIAMTAVAAALPARRAARIPMLRALSAD</sequence>
<feature type="domain" description="MacB-like periplasmic core" evidence="9">
    <location>
        <begin position="17"/>
        <end position="222"/>
    </location>
</feature>
<evidence type="ECO:0000313" key="10">
    <source>
        <dbReference type="EMBL" id="SFO63506.1"/>
    </source>
</evidence>
<keyword evidence="11" id="KW-1185">Reference proteome</keyword>
<dbReference type="eggNOG" id="COG3127">
    <property type="taxonomic scope" value="Bacteria"/>
</dbReference>
<feature type="transmembrane region" description="Helical" evidence="7">
    <location>
        <begin position="722"/>
        <end position="747"/>
    </location>
</feature>
<evidence type="ECO:0000256" key="7">
    <source>
        <dbReference type="SAM" id="Phobius"/>
    </source>
</evidence>
<gene>
    <name evidence="10" type="ORF">SAMN04489713_10831</name>
</gene>
<feature type="transmembrane region" description="Helical" evidence="7">
    <location>
        <begin position="257"/>
        <end position="277"/>
    </location>
</feature>
<reference evidence="10 11" key="1">
    <citation type="submission" date="2016-10" db="EMBL/GenBank/DDBJ databases">
        <authorList>
            <person name="de Groot N.N."/>
        </authorList>
    </citation>
    <scope>NUCLEOTIDE SEQUENCE [LARGE SCALE GENOMIC DNA]</scope>
    <source>
        <strain evidence="10 11">DSM 43067</strain>
    </source>
</reference>
<evidence type="ECO:0000256" key="6">
    <source>
        <dbReference type="ARBA" id="ARBA00038076"/>
    </source>
</evidence>
<keyword evidence="3 7" id="KW-0812">Transmembrane</keyword>
<evidence type="ECO:0000313" key="11">
    <source>
        <dbReference type="Proteomes" id="UP000183413"/>
    </source>
</evidence>
<comment type="subcellular location">
    <subcellularLocation>
        <location evidence="1">Cell membrane</location>
        <topology evidence="1">Multi-pass membrane protein</topology>
    </subcellularLocation>
</comment>
<dbReference type="RefSeq" id="WP_075022093.1">
    <property type="nucleotide sequence ID" value="NZ_FOVH01000008.1"/>
</dbReference>
<accession>A0A1I5ITL0</accession>
<evidence type="ECO:0000256" key="5">
    <source>
        <dbReference type="ARBA" id="ARBA00023136"/>
    </source>
</evidence>
<dbReference type="InterPro" id="IPR025857">
    <property type="entry name" value="MacB_PCD"/>
</dbReference>
<keyword evidence="2" id="KW-1003">Cell membrane</keyword>
<keyword evidence="5 7" id="KW-0472">Membrane</keyword>
<dbReference type="GO" id="GO:0022857">
    <property type="term" value="F:transmembrane transporter activity"/>
    <property type="evidence" value="ECO:0007669"/>
    <property type="project" value="TreeGrafter"/>
</dbReference>
<dbReference type="InterPro" id="IPR003838">
    <property type="entry name" value="ABC3_permease_C"/>
</dbReference>
<evidence type="ECO:0000259" key="9">
    <source>
        <dbReference type="Pfam" id="PF12704"/>
    </source>
</evidence>
<dbReference type="PANTHER" id="PTHR30572">
    <property type="entry name" value="MEMBRANE COMPONENT OF TRANSPORTER-RELATED"/>
    <property type="match status" value="1"/>
</dbReference>
<keyword evidence="4 7" id="KW-1133">Transmembrane helix</keyword>
<evidence type="ECO:0000256" key="3">
    <source>
        <dbReference type="ARBA" id="ARBA00022692"/>
    </source>
</evidence>
<comment type="similarity">
    <text evidence="6">Belongs to the ABC-4 integral membrane protein family.</text>
</comment>
<dbReference type="Pfam" id="PF12704">
    <property type="entry name" value="MacB_PCD"/>
    <property type="match status" value="2"/>
</dbReference>
<feature type="transmembrane region" description="Helical" evidence="7">
    <location>
        <begin position="768"/>
        <end position="792"/>
    </location>
</feature>
<dbReference type="EMBL" id="FOVH01000008">
    <property type="protein sequence ID" value="SFO63506.1"/>
    <property type="molecule type" value="Genomic_DNA"/>
</dbReference>
<feature type="transmembrane region" description="Helical" evidence="7">
    <location>
        <begin position="434"/>
        <end position="455"/>
    </location>
</feature>
<proteinExistence type="inferred from homology"/>
<feature type="domain" description="ABC3 transporter permease C-terminal" evidence="8">
    <location>
        <begin position="725"/>
        <end position="838"/>
    </location>
</feature>
<feature type="domain" description="MacB-like periplasmic core" evidence="9">
    <location>
        <begin position="488"/>
        <end position="692"/>
    </location>
</feature>
<feature type="transmembrane region" description="Helical" evidence="7">
    <location>
        <begin position="356"/>
        <end position="377"/>
    </location>
</feature>
<feature type="transmembrane region" description="Helical" evidence="7">
    <location>
        <begin position="492"/>
        <end position="511"/>
    </location>
</feature>
<evidence type="ECO:0000256" key="2">
    <source>
        <dbReference type="ARBA" id="ARBA00022475"/>
    </source>
</evidence>
<dbReference type="InterPro" id="IPR050250">
    <property type="entry name" value="Macrolide_Exporter_MacB"/>
</dbReference>
<dbReference type="Pfam" id="PF02687">
    <property type="entry name" value="FtsX"/>
    <property type="match status" value="2"/>
</dbReference>
<protein>
    <submittedName>
        <fullName evidence="10">Putative ABC transport system permease protein</fullName>
    </submittedName>
</protein>
<evidence type="ECO:0000259" key="8">
    <source>
        <dbReference type="Pfam" id="PF02687"/>
    </source>
</evidence>
<feature type="domain" description="ABC3 transporter permease C-terminal" evidence="8">
    <location>
        <begin position="264"/>
        <end position="388"/>
    </location>
</feature>
<feature type="transmembrane region" description="Helical" evidence="7">
    <location>
        <begin position="409"/>
        <end position="428"/>
    </location>
</feature>
<evidence type="ECO:0000256" key="1">
    <source>
        <dbReference type="ARBA" id="ARBA00004651"/>
    </source>
</evidence>
<dbReference type="InParanoid" id="A0A1I5ITL0"/>
<organism evidence="10 11">
    <name type="scientific">Actinomadura madurae</name>
    <dbReference type="NCBI Taxonomy" id="1993"/>
    <lineage>
        <taxon>Bacteria</taxon>
        <taxon>Bacillati</taxon>
        <taxon>Actinomycetota</taxon>
        <taxon>Actinomycetes</taxon>
        <taxon>Streptosporangiales</taxon>
        <taxon>Thermomonosporaceae</taxon>
        <taxon>Actinomadura</taxon>
    </lineage>
</organism>
<dbReference type="Proteomes" id="UP000183413">
    <property type="component" value="Unassembled WGS sequence"/>
</dbReference>
<feature type="transmembrane region" description="Helical" evidence="7">
    <location>
        <begin position="16"/>
        <end position="37"/>
    </location>
</feature>
<dbReference type="STRING" id="1993.SAMN04489713_10831"/>
<dbReference type="GO" id="GO:0005886">
    <property type="term" value="C:plasma membrane"/>
    <property type="evidence" value="ECO:0007669"/>
    <property type="project" value="UniProtKB-SubCell"/>
</dbReference>
<dbReference type="PANTHER" id="PTHR30572:SF4">
    <property type="entry name" value="ABC TRANSPORTER PERMEASE YTRF"/>
    <property type="match status" value="1"/>
</dbReference>
<feature type="transmembrane region" description="Helical" evidence="7">
    <location>
        <begin position="309"/>
        <end position="336"/>
    </location>
</feature>
<dbReference type="AlphaFoldDB" id="A0A1I5ITL0"/>